<evidence type="ECO:0000313" key="1">
    <source>
        <dbReference type="EMBL" id="QCC48631.1"/>
    </source>
</evidence>
<evidence type="ECO:0000313" key="4">
    <source>
        <dbReference type="Proteomes" id="UP000296733"/>
    </source>
</evidence>
<reference evidence="2 3" key="1">
    <citation type="submission" date="2016-10" db="EMBL/GenBank/DDBJ databases">
        <authorList>
            <person name="de Groot N.N."/>
        </authorList>
    </citation>
    <scope>NUCLEOTIDE SEQUENCE [LARGE SCALE GENOMIC DNA]</scope>
    <source>
        <strain evidence="2 3">CGMCC 1.10331</strain>
    </source>
</reference>
<dbReference type="KEGG" id="hlm:DV707_13740"/>
<dbReference type="Proteomes" id="UP000296733">
    <property type="component" value="Chromosome"/>
</dbReference>
<dbReference type="OrthoDB" id="199125at2157"/>
<dbReference type="InterPro" id="IPR055954">
    <property type="entry name" value="DUF7532"/>
</dbReference>
<reference evidence="1 4" key="2">
    <citation type="journal article" date="2019" name="Nat. Commun.">
        <title>A new type of DNA phosphorothioation-based antiviral system in archaea.</title>
        <authorList>
            <person name="Xiong L."/>
            <person name="Liu S."/>
            <person name="Chen S."/>
            <person name="Xiao Y."/>
            <person name="Zhu B."/>
            <person name="Gao Y."/>
            <person name="Zhang Y."/>
            <person name="Chen B."/>
            <person name="Luo J."/>
            <person name="Deng Z."/>
            <person name="Chen X."/>
            <person name="Wang L."/>
            <person name="Chen S."/>
        </authorList>
    </citation>
    <scope>NUCLEOTIDE SEQUENCE [LARGE SCALE GENOMIC DNA]</scope>
    <source>
        <strain evidence="1 4">CGMCC 1.10331</strain>
    </source>
</reference>
<dbReference type="EMBL" id="FNVN01000006">
    <property type="protein sequence ID" value="SEG68062.1"/>
    <property type="molecule type" value="Genomic_DNA"/>
</dbReference>
<evidence type="ECO:0000313" key="2">
    <source>
        <dbReference type="EMBL" id="SEG68062.1"/>
    </source>
</evidence>
<dbReference type="Proteomes" id="UP000236740">
    <property type="component" value="Unassembled WGS sequence"/>
</dbReference>
<name>A0A1H6C552_9EURY</name>
<dbReference type="RefSeq" id="WP_103992868.1">
    <property type="nucleotide sequence ID" value="NZ_CP031311.1"/>
</dbReference>
<evidence type="ECO:0000313" key="3">
    <source>
        <dbReference type="Proteomes" id="UP000236740"/>
    </source>
</evidence>
<sequence>MHFDQRTQAALREVGLTREEVREASELVSTAVDRDAETLREFFERDVVYSDMELAHSASGINEHAVEYLDLFTHGSDLRGYLRFDTWGVPVEGGRVLSSDVVELSLGPTVHDRVRFAHDEDALR</sequence>
<gene>
    <name evidence="1" type="ORF">DV707_13740</name>
    <name evidence="2" type="ORF">SAMN04488133_3238</name>
</gene>
<dbReference type="EMBL" id="CP031311">
    <property type="protein sequence ID" value="QCC48631.1"/>
    <property type="molecule type" value="Genomic_DNA"/>
</dbReference>
<proteinExistence type="predicted"/>
<keyword evidence="3" id="KW-1185">Reference proteome</keyword>
<organism evidence="2 3">
    <name type="scientific">Halobellus limi</name>
    <dbReference type="NCBI Taxonomy" id="699433"/>
    <lineage>
        <taxon>Archaea</taxon>
        <taxon>Methanobacteriati</taxon>
        <taxon>Methanobacteriota</taxon>
        <taxon>Stenosarchaea group</taxon>
        <taxon>Halobacteria</taxon>
        <taxon>Halobacteriales</taxon>
        <taxon>Haloferacaceae</taxon>
        <taxon>Halobellus</taxon>
    </lineage>
</organism>
<dbReference type="Pfam" id="PF24376">
    <property type="entry name" value="DUF7532"/>
    <property type="match status" value="1"/>
</dbReference>
<accession>A0A1H6C552</accession>
<dbReference type="AlphaFoldDB" id="A0A1H6C552"/>
<protein>
    <submittedName>
        <fullName evidence="2">Uncharacterized protein</fullName>
    </submittedName>
</protein>
<dbReference type="GeneID" id="39859177"/>